<organism evidence="2 3">
    <name type="scientific">Duganella vulcania</name>
    <dbReference type="NCBI Taxonomy" id="2692166"/>
    <lineage>
        <taxon>Bacteria</taxon>
        <taxon>Pseudomonadati</taxon>
        <taxon>Pseudomonadota</taxon>
        <taxon>Betaproteobacteria</taxon>
        <taxon>Burkholderiales</taxon>
        <taxon>Oxalobacteraceae</taxon>
        <taxon>Telluria group</taxon>
        <taxon>Duganella</taxon>
    </lineage>
</organism>
<protein>
    <submittedName>
        <fullName evidence="2">Uncharacterized protein</fullName>
    </submittedName>
</protein>
<evidence type="ECO:0000313" key="2">
    <source>
        <dbReference type="EMBL" id="MYM95482.1"/>
    </source>
</evidence>
<gene>
    <name evidence="2" type="ORF">GTP90_16565</name>
</gene>
<comment type="caution">
    <text evidence="2">The sequence shown here is derived from an EMBL/GenBank/DDBJ whole genome shotgun (WGS) entry which is preliminary data.</text>
</comment>
<proteinExistence type="predicted"/>
<evidence type="ECO:0000313" key="3">
    <source>
        <dbReference type="Proteomes" id="UP000447355"/>
    </source>
</evidence>
<feature type="compositionally biased region" description="Basic and acidic residues" evidence="1">
    <location>
        <begin position="14"/>
        <end position="27"/>
    </location>
</feature>
<sequence length="77" mass="8492">MQHRSHSITKKLNHKNEIQHPDCRTSADRQRAGGIAALYVALPQHASACHSSPAAFAQTGFSWQHAAVLTYKITNVK</sequence>
<accession>A0A845GPZ4</accession>
<feature type="region of interest" description="Disordered" evidence="1">
    <location>
        <begin position="1"/>
        <end position="27"/>
    </location>
</feature>
<evidence type="ECO:0000256" key="1">
    <source>
        <dbReference type="SAM" id="MobiDB-lite"/>
    </source>
</evidence>
<dbReference type="Proteomes" id="UP000447355">
    <property type="component" value="Unassembled WGS sequence"/>
</dbReference>
<name>A0A845GPZ4_9BURK</name>
<dbReference type="RefSeq" id="WP_161084600.1">
    <property type="nucleotide sequence ID" value="NZ_WWCX01000027.1"/>
</dbReference>
<feature type="compositionally biased region" description="Basic residues" evidence="1">
    <location>
        <begin position="1"/>
        <end position="13"/>
    </location>
</feature>
<dbReference type="EMBL" id="WWCX01000027">
    <property type="protein sequence ID" value="MYM95482.1"/>
    <property type="molecule type" value="Genomic_DNA"/>
</dbReference>
<dbReference type="AlphaFoldDB" id="A0A845GPZ4"/>
<reference evidence="2" key="1">
    <citation type="submission" date="2019-12" db="EMBL/GenBank/DDBJ databases">
        <title>Novel species isolated from a subtropical stream in China.</title>
        <authorList>
            <person name="Lu H."/>
        </authorList>
    </citation>
    <scope>NUCLEOTIDE SEQUENCE [LARGE SCALE GENOMIC DNA]</scope>
    <source>
        <strain evidence="2">FT81W</strain>
    </source>
</reference>